<gene>
    <name evidence="2" type="ORF">DP114_01660</name>
</gene>
<proteinExistence type="predicted"/>
<dbReference type="AlphaFoldDB" id="A0A856M6I9"/>
<organism evidence="2 3">
    <name type="scientific">Brasilonema sennae CENA114</name>
    <dbReference type="NCBI Taxonomy" id="415709"/>
    <lineage>
        <taxon>Bacteria</taxon>
        <taxon>Bacillati</taxon>
        <taxon>Cyanobacteriota</taxon>
        <taxon>Cyanophyceae</taxon>
        <taxon>Nostocales</taxon>
        <taxon>Scytonemataceae</taxon>
        <taxon>Brasilonema</taxon>
        <taxon>Bromeliae group (in: Brasilonema)</taxon>
    </lineage>
</organism>
<dbReference type="EMBL" id="CP030118">
    <property type="protein sequence ID" value="QDL06783.1"/>
    <property type="molecule type" value="Genomic_DNA"/>
</dbReference>
<keyword evidence="3" id="KW-1185">Reference proteome</keyword>
<evidence type="ECO:0000313" key="2">
    <source>
        <dbReference type="EMBL" id="QDL06783.1"/>
    </source>
</evidence>
<keyword evidence="1" id="KW-0238">DNA-binding</keyword>
<evidence type="ECO:0000256" key="1">
    <source>
        <dbReference type="ARBA" id="ARBA00023125"/>
    </source>
</evidence>
<evidence type="ECO:0000313" key="3">
    <source>
        <dbReference type="Proteomes" id="UP000503129"/>
    </source>
</evidence>
<accession>A0A856M6I9</accession>
<protein>
    <submittedName>
        <fullName evidence="2">Uncharacterized protein</fullName>
    </submittedName>
</protein>
<dbReference type="Proteomes" id="UP000503129">
    <property type="component" value="Chromosome"/>
</dbReference>
<sequence length="70" mass="8428">MLYRFWRKVQKLIAIEYLSSLSHLKYTTHHKHQAILQSLLNFTVEQGYIKSNPIRGLKQRSPAREKCSRW</sequence>
<reference evidence="2 3" key="1">
    <citation type="submission" date="2018-06" db="EMBL/GenBank/DDBJ databases">
        <title>Comparative genomics of Brasilonema spp. strains.</title>
        <authorList>
            <person name="Alvarenga D.O."/>
            <person name="Fiore M.F."/>
            <person name="Varani A.M."/>
        </authorList>
    </citation>
    <scope>NUCLEOTIDE SEQUENCE [LARGE SCALE GENOMIC DNA]</scope>
    <source>
        <strain evidence="2 3">CENA114</strain>
    </source>
</reference>
<dbReference type="InterPro" id="IPR010998">
    <property type="entry name" value="Integrase_recombinase_N"/>
</dbReference>
<dbReference type="Gene3D" id="1.10.150.130">
    <property type="match status" value="1"/>
</dbReference>
<dbReference type="KEGG" id="bsen:DP114_01660"/>
<dbReference type="GO" id="GO:0003677">
    <property type="term" value="F:DNA binding"/>
    <property type="evidence" value="ECO:0007669"/>
    <property type="project" value="UniProtKB-KW"/>
</dbReference>
<name>A0A856M6I9_9CYAN</name>